<evidence type="ECO:0000256" key="1">
    <source>
        <dbReference type="SAM" id="Phobius"/>
    </source>
</evidence>
<keyword evidence="1" id="KW-0472">Membrane</keyword>
<reference evidence="2 3" key="1">
    <citation type="submission" date="2021-06" db="EMBL/GenBank/DDBJ databases">
        <title>Bacillus sp. RD4P76, an endophyte from a halophyte.</title>
        <authorList>
            <person name="Sun J.-Q."/>
        </authorList>
    </citation>
    <scope>NUCLEOTIDE SEQUENCE [LARGE SCALE GENOMIC DNA]</scope>
    <source>
        <strain evidence="2 3">JCM 17098</strain>
    </source>
</reference>
<keyword evidence="1" id="KW-0812">Transmembrane</keyword>
<gene>
    <name evidence="2" type="ORF">KS407_09540</name>
</gene>
<organism evidence="2 3">
    <name type="scientific">Evansella alkalicola</name>
    <dbReference type="NCBI Taxonomy" id="745819"/>
    <lineage>
        <taxon>Bacteria</taxon>
        <taxon>Bacillati</taxon>
        <taxon>Bacillota</taxon>
        <taxon>Bacilli</taxon>
        <taxon>Bacillales</taxon>
        <taxon>Bacillaceae</taxon>
        <taxon>Evansella</taxon>
    </lineage>
</organism>
<dbReference type="RefSeq" id="WP_088074387.1">
    <property type="nucleotide sequence ID" value="NZ_JAHQCR010000042.1"/>
</dbReference>
<accession>A0ABS6JSZ5</accession>
<protein>
    <submittedName>
        <fullName evidence="2">Uncharacterized protein</fullName>
    </submittedName>
</protein>
<keyword evidence="3" id="KW-1185">Reference proteome</keyword>
<keyword evidence="1" id="KW-1133">Transmembrane helix</keyword>
<dbReference type="Proteomes" id="UP000790580">
    <property type="component" value="Unassembled WGS sequence"/>
</dbReference>
<feature type="transmembrane region" description="Helical" evidence="1">
    <location>
        <begin position="51"/>
        <end position="71"/>
    </location>
</feature>
<sequence>MDLLLWLTIGFIIIGFVALISKKKSMESKVDFIKANIECEESSTIARSVAWWVWCTTVWAIVGIFLVVWCFHNYFG</sequence>
<name>A0ABS6JSZ5_9BACI</name>
<evidence type="ECO:0000313" key="2">
    <source>
        <dbReference type="EMBL" id="MBU9721684.1"/>
    </source>
</evidence>
<comment type="caution">
    <text evidence="2">The sequence shown here is derived from an EMBL/GenBank/DDBJ whole genome shotgun (WGS) entry which is preliminary data.</text>
</comment>
<evidence type="ECO:0000313" key="3">
    <source>
        <dbReference type="Proteomes" id="UP000790580"/>
    </source>
</evidence>
<dbReference type="EMBL" id="JAHQCR010000042">
    <property type="protein sequence ID" value="MBU9721684.1"/>
    <property type="molecule type" value="Genomic_DNA"/>
</dbReference>
<proteinExistence type="predicted"/>